<dbReference type="OrthoDB" id="10057496at2759"/>
<dbReference type="EMBL" id="LKEB01000008">
    <property type="protein sequence ID" value="ROW15595.1"/>
    <property type="molecule type" value="Genomic_DNA"/>
</dbReference>
<evidence type="ECO:0000313" key="1">
    <source>
        <dbReference type="EMBL" id="ROW15595.1"/>
    </source>
</evidence>
<organism evidence="1 2">
    <name type="scientific">Cytospora leucostoma</name>
    <dbReference type="NCBI Taxonomy" id="1230097"/>
    <lineage>
        <taxon>Eukaryota</taxon>
        <taxon>Fungi</taxon>
        <taxon>Dikarya</taxon>
        <taxon>Ascomycota</taxon>
        <taxon>Pezizomycotina</taxon>
        <taxon>Sordariomycetes</taxon>
        <taxon>Sordariomycetidae</taxon>
        <taxon>Diaporthales</taxon>
        <taxon>Cytosporaceae</taxon>
        <taxon>Cytospora</taxon>
    </lineage>
</organism>
<comment type="caution">
    <text evidence="1">The sequence shown here is derived from an EMBL/GenBank/DDBJ whole genome shotgun (WGS) entry which is preliminary data.</text>
</comment>
<name>A0A423XGZ8_9PEZI</name>
<dbReference type="Proteomes" id="UP000285146">
    <property type="component" value="Unassembled WGS sequence"/>
</dbReference>
<reference evidence="1 2" key="1">
    <citation type="submission" date="2015-09" db="EMBL/GenBank/DDBJ databases">
        <title>Host preference determinants of Valsa canker pathogens revealed by comparative genomics.</title>
        <authorList>
            <person name="Yin Z."/>
            <person name="Huang L."/>
        </authorList>
    </citation>
    <scope>NUCLEOTIDE SEQUENCE [LARGE SCALE GENOMIC DNA]</scope>
    <source>
        <strain evidence="1 2">SXYLt</strain>
    </source>
</reference>
<dbReference type="STRING" id="1230097.A0A423XGZ8"/>
<proteinExistence type="predicted"/>
<keyword evidence="2" id="KW-1185">Reference proteome</keyword>
<protein>
    <submittedName>
        <fullName evidence="1">Uncharacterized protein</fullName>
    </submittedName>
</protein>
<dbReference type="InParanoid" id="A0A423XGZ8"/>
<gene>
    <name evidence="1" type="ORF">VPNG_02140</name>
</gene>
<accession>A0A423XGZ8</accession>
<evidence type="ECO:0000313" key="2">
    <source>
        <dbReference type="Proteomes" id="UP000285146"/>
    </source>
</evidence>
<sequence length="322" mass="35945">MEPWSRVRGEFKRDSVNTFEDFVSTQSREAYTLPYPAVKLIIGHHFSVCDDPYYRYWAWFIAGAFYDRHDRKLWQTEIFLGQFAWLNTSVQQSQTMAYFGGGNNPAHGRDSGPLPPNNRPGYGFPGVYGYGLPPPYGFSHPAPFYPQQPFNYIGYGNPYAPPVNPQLTNFAAVNRAPTIPPIINPDLPAANMTNSTGGVGCEPGYNYFYPAEHTKILVFRTGNTPPWHLEASRPAPFHAAHVPVNTTMADLLKGFGATNPDPRKNKVIEVHQGGGGKWYKGMSFDGDDEKDMAKTLKEVGWDRSRNGLPGGKPVVYLYVTKG</sequence>
<dbReference type="AlphaFoldDB" id="A0A423XGZ8"/>